<evidence type="ECO:0000313" key="5">
    <source>
        <dbReference type="EMBL" id="KJP88866.1"/>
    </source>
</evidence>
<dbReference type="GO" id="GO:0046854">
    <property type="term" value="P:phosphatidylinositol phosphate biosynthetic process"/>
    <property type="evidence" value="ECO:0007669"/>
    <property type="project" value="InterPro"/>
</dbReference>
<dbReference type="Proteomes" id="UP000054561">
    <property type="component" value="Unassembled WGS sequence"/>
</dbReference>
<dbReference type="InterPro" id="IPR036940">
    <property type="entry name" value="PI3/4_kinase_cat_sf"/>
</dbReference>
<dbReference type="InterPro" id="IPR018936">
    <property type="entry name" value="PI3/4_kinase_CS"/>
</dbReference>
<name>A0A0D9QT91_PLAFR</name>
<reference evidence="5 6" key="1">
    <citation type="submission" date="2014-03" db="EMBL/GenBank/DDBJ databases">
        <title>The Genome Sequence of Plasmodium fragile nilgiri.</title>
        <authorList>
            <consortium name="The Broad Institute Genomics Platform"/>
            <consortium name="The Broad Institute Genome Sequencing Center for Infectious Disease"/>
            <person name="Neafsey D."/>
            <person name="Duraisingh M."/>
            <person name="Young S.K."/>
            <person name="Zeng Q."/>
            <person name="Gargeya S."/>
            <person name="Abouelleil A."/>
            <person name="Alvarado L."/>
            <person name="Chapman S.B."/>
            <person name="Gainer-Dewar J."/>
            <person name="Goldberg J."/>
            <person name="Griggs A."/>
            <person name="Gujja S."/>
            <person name="Hansen M."/>
            <person name="Howarth C."/>
            <person name="Imamovic A."/>
            <person name="Larimer J."/>
            <person name="Pearson M."/>
            <person name="Poon T.W."/>
            <person name="Priest M."/>
            <person name="Roberts A."/>
            <person name="Saif S."/>
            <person name="Shea T."/>
            <person name="Sykes S."/>
            <person name="Wortman J."/>
            <person name="Nusbaum C."/>
            <person name="Birren B."/>
        </authorList>
    </citation>
    <scope>NUCLEOTIDE SEQUENCE [LARGE SCALE GENOMIC DNA]</scope>
    <source>
        <strain evidence="6">nilgiri</strain>
    </source>
</reference>
<organism evidence="5 6">
    <name type="scientific">Plasmodium fragile</name>
    <dbReference type="NCBI Taxonomy" id="5857"/>
    <lineage>
        <taxon>Eukaryota</taxon>
        <taxon>Sar</taxon>
        <taxon>Alveolata</taxon>
        <taxon>Apicomplexa</taxon>
        <taxon>Aconoidasida</taxon>
        <taxon>Haemosporida</taxon>
        <taxon>Plasmodiidae</taxon>
        <taxon>Plasmodium</taxon>
        <taxon>Plasmodium (Plasmodium)</taxon>
    </lineage>
</organism>
<proteinExistence type="predicted"/>
<keyword evidence="1" id="KW-0808">Transferase</keyword>
<gene>
    <name evidence="5" type="ORF">AK88_01556</name>
</gene>
<dbReference type="RefSeq" id="XP_012334614.1">
    <property type="nucleotide sequence ID" value="XM_012479191.1"/>
</dbReference>
<keyword evidence="6" id="KW-1185">Reference proteome</keyword>
<keyword evidence="2" id="KW-0418">Kinase</keyword>
<feature type="region of interest" description="Disordered" evidence="3">
    <location>
        <begin position="60"/>
        <end position="113"/>
    </location>
</feature>
<dbReference type="InterPro" id="IPR000403">
    <property type="entry name" value="PI3/4_kinase_cat_dom"/>
</dbReference>
<dbReference type="InterPro" id="IPR015433">
    <property type="entry name" value="PI3/4_kinase"/>
</dbReference>
<dbReference type="FunFam" id="1.10.1070.11:FF:000027">
    <property type="entry name" value="Putative Phosphatidylinositol 4-kinase"/>
    <property type="match status" value="1"/>
</dbReference>
<dbReference type="PROSITE" id="PS00915">
    <property type="entry name" value="PI3_4_KINASE_1"/>
    <property type="match status" value="1"/>
</dbReference>
<dbReference type="PROSITE" id="PS00916">
    <property type="entry name" value="PI3_4_KINASE_2"/>
    <property type="match status" value="1"/>
</dbReference>
<evidence type="ECO:0000256" key="1">
    <source>
        <dbReference type="ARBA" id="ARBA00022679"/>
    </source>
</evidence>
<dbReference type="SMART" id="SM00146">
    <property type="entry name" value="PI3Kc"/>
    <property type="match status" value="1"/>
</dbReference>
<dbReference type="InterPro" id="IPR057754">
    <property type="entry name" value="PI4-kinase_beta/PIK1_cat"/>
</dbReference>
<dbReference type="PANTHER" id="PTHR10048">
    <property type="entry name" value="PHOSPHATIDYLINOSITOL KINASE"/>
    <property type="match status" value="1"/>
</dbReference>
<dbReference type="AlphaFoldDB" id="A0A0D9QT91"/>
<dbReference type="PANTHER" id="PTHR10048:SF22">
    <property type="entry name" value="PHOSPHATIDYLINOSITOL 4-KINASE BETA"/>
    <property type="match status" value="1"/>
</dbReference>
<feature type="domain" description="PI3K/PI4K catalytic" evidence="4">
    <location>
        <begin position="263"/>
        <end position="528"/>
    </location>
</feature>
<dbReference type="CDD" id="cd05168">
    <property type="entry name" value="PI4Kc_III_beta"/>
    <property type="match status" value="1"/>
</dbReference>
<evidence type="ECO:0000256" key="3">
    <source>
        <dbReference type="SAM" id="MobiDB-lite"/>
    </source>
</evidence>
<evidence type="ECO:0000313" key="6">
    <source>
        <dbReference type="Proteomes" id="UP000054561"/>
    </source>
</evidence>
<dbReference type="SUPFAM" id="SSF56112">
    <property type="entry name" value="Protein kinase-like (PK-like)"/>
    <property type="match status" value="1"/>
</dbReference>
<dbReference type="GO" id="GO:0016020">
    <property type="term" value="C:membrane"/>
    <property type="evidence" value="ECO:0007669"/>
    <property type="project" value="TreeGrafter"/>
</dbReference>
<sequence length="543" mass="61113">MKKEKLKKKKTDVNMDALKMEHLYVYSCIVNDLRKENLISFPSAEEDSLSIIRKCIGMRADEEDEDGGDVKGDSTEEVGGCGEEVGDRGEADSEPSNLDQGGPQWGATPTEGSIREVTKSFLVTPRSASMPNYISSSLERCNISSNDNESNEVKTSVESVSSELGDLPPGGLYEGKVNVQEEGQDGGGCSPSTGKDVGYETVTAQPSEPITTTMTHPQNSYYYSGENTSDPLDISEYFKPENYTNEEFKKKNCRIIKRLLWGELFEEKKKKIKKISPYGKLKTWDLKCVIVKGGDDLRQELLASQLIRQFKIIFENAGLPLWLRPYEILVTGANSGIIEYVNDTCSVDSLKRKFGADSISTIFNVVFADYIFEAKKNFIESHAAYSLISYLLQVKDRHNGNLLLDSDGHLIHIDYGFMLTNSPGNVNFETSPFKLTQEYLDIMDGEKSENYEYFRRLIVSGFLEARKHSEEIILFVELMMPALKIPCFANGTQTCIESLKERFMTNLAVDVCIQRINALIESSINNFRSVQYDYFQRITNGIM</sequence>
<dbReference type="GeneID" id="24266870"/>
<dbReference type="GO" id="GO:0048015">
    <property type="term" value="P:phosphatidylinositol-mediated signaling"/>
    <property type="evidence" value="ECO:0007669"/>
    <property type="project" value="TreeGrafter"/>
</dbReference>
<accession>A0A0D9QT91</accession>
<protein>
    <recommendedName>
        <fullName evidence="4">PI3K/PI4K catalytic domain-containing protein</fullName>
    </recommendedName>
</protein>
<dbReference type="PROSITE" id="PS50290">
    <property type="entry name" value="PI3_4_KINASE_3"/>
    <property type="match status" value="1"/>
</dbReference>
<evidence type="ECO:0000256" key="2">
    <source>
        <dbReference type="ARBA" id="ARBA00022777"/>
    </source>
</evidence>
<dbReference type="EMBL" id="KQ001657">
    <property type="protein sequence ID" value="KJP88866.1"/>
    <property type="molecule type" value="Genomic_DNA"/>
</dbReference>
<dbReference type="GO" id="GO:0004430">
    <property type="term" value="F:1-phosphatidylinositol 4-kinase activity"/>
    <property type="evidence" value="ECO:0007669"/>
    <property type="project" value="TreeGrafter"/>
</dbReference>
<dbReference type="Gene3D" id="1.10.1070.11">
    <property type="entry name" value="Phosphatidylinositol 3-/4-kinase, catalytic domain"/>
    <property type="match status" value="1"/>
</dbReference>
<evidence type="ECO:0000259" key="4">
    <source>
        <dbReference type="PROSITE" id="PS50290"/>
    </source>
</evidence>
<dbReference type="GO" id="GO:0005737">
    <property type="term" value="C:cytoplasm"/>
    <property type="evidence" value="ECO:0007669"/>
    <property type="project" value="TreeGrafter"/>
</dbReference>
<dbReference type="Pfam" id="PF00454">
    <property type="entry name" value="PI3_PI4_kinase"/>
    <property type="match status" value="1"/>
</dbReference>
<dbReference type="VEuPathDB" id="PlasmoDB:AK88_01556"/>
<dbReference type="OrthoDB" id="10264149at2759"/>
<dbReference type="InterPro" id="IPR011009">
    <property type="entry name" value="Kinase-like_dom_sf"/>
</dbReference>
<dbReference type="Gene3D" id="3.30.1010.10">
    <property type="entry name" value="Phosphatidylinositol 3-kinase Catalytic Subunit, Chain A, domain 4"/>
    <property type="match status" value="1"/>
</dbReference>